<accession>A0A517QIA4</accession>
<evidence type="ECO:0000256" key="1">
    <source>
        <dbReference type="SAM" id="MobiDB-lite"/>
    </source>
</evidence>
<dbReference type="KEGG" id="tpol:Mal48_06020"/>
<dbReference type="EMBL" id="CP036267">
    <property type="protein sequence ID" value="QDT31369.1"/>
    <property type="molecule type" value="Genomic_DNA"/>
</dbReference>
<feature type="signal peptide" evidence="2">
    <location>
        <begin position="1"/>
        <end position="22"/>
    </location>
</feature>
<reference evidence="3 4" key="1">
    <citation type="submission" date="2019-02" db="EMBL/GenBank/DDBJ databases">
        <title>Deep-cultivation of Planctomycetes and their phenomic and genomic characterization uncovers novel biology.</title>
        <authorList>
            <person name="Wiegand S."/>
            <person name="Jogler M."/>
            <person name="Boedeker C."/>
            <person name="Pinto D."/>
            <person name="Vollmers J."/>
            <person name="Rivas-Marin E."/>
            <person name="Kohn T."/>
            <person name="Peeters S.H."/>
            <person name="Heuer A."/>
            <person name="Rast P."/>
            <person name="Oberbeckmann S."/>
            <person name="Bunk B."/>
            <person name="Jeske O."/>
            <person name="Meyerdierks A."/>
            <person name="Storesund J.E."/>
            <person name="Kallscheuer N."/>
            <person name="Luecker S."/>
            <person name="Lage O.M."/>
            <person name="Pohl T."/>
            <person name="Merkel B.J."/>
            <person name="Hornburger P."/>
            <person name="Mueller R.-W."/>
            <person name="Bruemmer F."/>
            <person name="Labrenz M."/>
            <person name="Spormann A.M."/>
            <person name="Op den Camp H."/>
            <person name="Overmann J."/>
            <person name="Amann R."/>
            <person name="Jetten M.S.M."/>
            <person name="Mascher T."/>
            <person name="Medema M.H."/>
            <person name="Devos D.P."/>
            <person name="Kaster A.-K."/>
            <person name="Ovreas L."/>
            <person name="Rohde M."/>
            <person name="Galperin M.Y."/>
            <person name="Jogler C."/>
        </authorList>
    </citation>
    <scope>NUCLEOTIDE SEQUENCE [LARGE SCALE GENOMIC DNA]</scope>
    <source>
        <strain evidence="3 4">Mal48</strain>
    </source>
</reference>
<organism evidence="3 4">
    <name type="scientific">Thalassoglobus polymorphus</name>
    <dbReference type="NCBI Taxonomy" id="2527994"/>
    <lineage>
        <taxon>Bacteria</taxon>
        <taxon>Pseudomonadati</taxon>
        <taxon>Planctomycetota</taxon>
        <taxon>Planctomycetia</taxon>
        <taxon>Planctomycetales</taxon>
        <taxon>Planctomycetaceae</taxon>
        <taxon>Thalassoglobus</taxon>
    </lineage>
</organism>
<keyword evidence="2" id="KW-0732">Signal</keyword>
<keyword evidence="4" id="KW-1185">Reference proteome</keyword>
<feature type="chain" id="PRO_5022003725" description="Plant Basic Secretory Protein" evidence="2">
    <location>
        <begin position="23"/>
        <end position="341"/>
    </location>
</feature>
<proteinExistence type="predicted"/>
<evidence type="ECO:0000313" key="3">
    <source>
        <dbReference type="EMBL" id="QDT31369.1"/>
    </source>
</evidence>
<feature type="compositionally biased region" description="Polar residues" evidence="1">
    <location>
        <begin position="329"/>
        <end position="341"/>
    </location>
</feature>
<gene>
    <name evidence="3" type="ORF">Mal48_06020</name>
</gene>
<name>A0A517QIA4_9PLAN</name>
<dbReference type="RefSeq" id="WP_145195880.1">
    <property type="nucleotide sequence ID" value="NZ_CP036267.1"/>
</dbReference>
<evidence type="ECO:0008006" key="5">
    <source>
        <dbReference type="Google" id="ProtNLM"/>
    </source>
</evidence>
<dbReference type="OrthoDB" id="262317at2"/>
<sequence precursor="true">MQSARLTIAALIVMLASTSVDASDPKKTALQEHYVLDRFRVFYTNDGNGAVTQDDVDKSGVPDQVENVARQIWAAHHLYCNVLNFPDPFESERYKGVTCIQVSLRDRNEMGGGNGIAFSSSQRARLIPEGKKEDRALVIAIASQVDPLNNVTPAHELFHLIQYGATYFKNPWYLEGLARWSEHGLGRDGIGDIKYSQQGPWPQNNQQFQQMVKMKYDAEYILWNPIAASTDRDGLLTDQMLGEELLSLQYCDGTPVLRDRLLQGSEVMREILIELGKQDDIAFEELKYEKWTAENQRAPGNAPYLYKGIMDALRRHVSDVGPYEIPNPDRSTTGEATTKEK</sequence>
<dbReference type="AlphaFoldDB" id="A0A517QIA4"/>
<dbReference type="Proteomes" id="UP000315724">
    <property type="component" value="Chromosome"/>
</dbReference>
<protein>
    <recommendedName>
        <fullName evidence="5">Plant Basic Secretory Protein</fullName>
    </recommendedName>
</protein>
<evidence type="ECO:0000256" key="2">
    <source>
        <dbReference type="SAM" id="SignalP"/>
    </source>
</evidence>
<feature type="region of interest" description="Disordered" evidence="1">
    <location>
        <begin position="320"/>
        <end position="341"/>
    </location>
</feature>
<evidence type="ECO:0000313" key="4">
    <source>
        <dbReference type="Proteomes" id="UP000315724"/>
    </source>
</evidence>